<dbReference type="InterPro" id="IPR016181">
    <property type="entry name" value="Acyl_CoA_acyltransferase"/>
</dbReference>
<evidence type="ECO:0000256" key="2">
    <source>
        <dbReference type="ARBA" id="ARBA00023315"/>
    </source>
</evidence>
<dbReference type="GO" id="GO:0016747">
    <property type="term" value="F:acyltransferase activity, transferring groups other than amino-acyl groups"/>
    <property type="evidence" value="ECO:0007669"/>
    <property type="project" value="InterPro"/>
</dbReference>
<proteinExistence type="predicted"/>
<dbReference type="KEGG" id="hbh:E4T21_16255"/>
<name>A0A5C1NHY3_9GAMM</name>
<dbReference type="AlphaFoldDB" id="A0A5C1NHY3"/>
<dbReference type="SUPFAM" id="SSF55729">
    <property type="entry name" value="Acyl-CoA N-acyltransferases (Nat)"/>
    <property type="match status" value="1"/>
</dbReference>
<evidence type="ECO:0000313" key="5">
    <source>
        <dbReference type="Proteomes" id="UP000324285"/>
    </source>
</evidence>
<dbReference type="InterPro" id="IPR050832">
    <property type="entry name" value="Bact_Acetyltransf"/>
</dbReference>
<reference evidence="4" key="1">
    <citation type="submission" date="2021-02" db="EMBL/GenBank/DDBJ databases">
        <title>Strain Y2R2, a novel species of the genus Halomonas.</title>
        <authorList>
            <person name="Huang H."/>
        </authorList>
    </citation>
    <scope>NUCLEOTIDE SEQUENCE</scope>
    <source>
        <strain evidence="4">Y2R2</strain>
    </source>
</reference>
<dbReference type="CDD" id="cd04301">
    <property type="entry name" value="NAT_SF"/>
    <property type="match status" value="1"/>
</dbReference>
<keyword evidence="2" id="KW-0012">Acyltransferase</keyword>
<organism evidence="4 5">
    <name type="scientific">Halomonas binhaiensis</name>
    <dbReference type="NCBI Taxonomy" id="2562282"/>
    <lineage>
        <taxon>Bacteria</taxon>
        <taxon>Pseudomonadati</taxon>
        <taxon>Pseudomonadota</taxon>
        <taxon>Gammaproteobacteria</taxon>
        <taxon>Oceanospirillales</taxon>
        <taxon>Halomonadaceae</taxon>
        <taxon>Halomonas</taxon>
    </lineage>
</organism>
<feature type="domain" description="N-acetyltransferase" evidence="3">
    <location>
        <begin position="15"/>
        <end position="162"/>
    </location>
</feature>
<sequence>MHSPIQPSDTLQAPILQHADSPQTLRACFALMRELRPHLTHAEDFVDQVTRQAEQNYRLLAAWEGGEAVGLAGYRLQENLMYGRFLYVDDLVTRADKRSHGIGAALLGEIQKVAHLHRCRRVVLDTGLGNALAQRFYYRQGLLATGMHFSLSLATETSEEAGR</sequence>
<accession>A0A5C1NHY3</accession>
<dbReference type="Pfam" id="PF00583">
    <property type="entry name" value="Acetyltransf_1"/>
    <property type="match status" value="1"/>
</dbReference>
<dbReference type="Gene3D" id="3.40.630.30">
    <property type="match status" value="1"/>
</dbReference>
<keyword evidence="1" id="KW-0808">Transferase</keyword>
<keyword evidence="5" id="KW-1185">Reference proteome</keyword>
<dbReference type="EMBL" id="CP038437">
    <property type="protein sequence ID" value="QEM82926.1"/>
    <property type="molecule type" value="Genomic_DNA"/>
</dbReference>
<evidence type="ECO:0000256" key="1">
    <source>
        <dbReference type="ARBA" id="ARBA00022679"/>
    </source>
</evidence>
<dbReference type="PANTHER" id="PTHR43877:SF2">
    <property type="entry name" value="AMINOALKYLPHOSPHONATE N-ACETYLTRANSFERASE-RELATED"/>
    <property type="match status" value="1"/>
</dbReference>
<dbReference type="PANTHER" id="PTHR43877">
    <property type="entry name" value="AMINOALKYLPHOSPHONATE N-ACETYLTRANSFERASE-RELATED-RELATED"/>
    <property type="match status" value="1"/>
</dbReference>
<dbReference type="Proteomes" id="UP000324285">
    <property type="component" value="Chromosome"/>
</dbReference>
<dbReference type="InterPro" id="IPR000182">
    <property type="entry name" value="GNAT_dom"/>
</dbReference>
<dbReference type="OrthoDB" id="9805924at2"/>
<evidence type="ECO:0000259" key="3">
    <source>
        <dbReference type="PROSITE" id="PS51186"/>
    </source>
</evidence>
<dbReference type="RefSeq" id="WP_149286048.1">
    <property type="nucleotide sequence ID" value="NZ_CP038437.2"/>
</dbReference>
<dbReference type="PROSITE" id="PS51186">
    <property type="entry name" value="GNAT"/>
    <property type="match status" value="1"/>
</dbReference>
<protein>
    <submittedName>
        <fullName evidence="4">GNAT family N-acetyltransferase</fullName>
    </submittedName>
</protein>
<gene>
    <name evidence="4" type="ORF">E4T21_16255</name>
</gene>
<evidence type="ECO:0000313" key="4">
    <source>
        <dbReference type="EMBL" id="QEM82926.1"/>
    </source>
</evidence>